<dbReference type="Proteomes" id="UP000314294">
    <property type="component" value="Unassembled WGS sequence"/>
</dbReference>
<dbReference type="EMBL" id="SRLO01000009">
    <property type="protein sequence ID" value="TNN87772.1"/>
    <property type="molecule type" value="Genomic_DNA"/>
</dbReference>
<comment type="caution">
    <text evidence="1">The sequence shown here is derived from an EMBL/GenBank/DDBJ whole genome shotgun (WGS) entry which is preliminary data.</text>
</comment>
<evidence type="ECO:0000313" key="2">
    <source>
        <dbReference type="Proteomes" id="UP000314294"/>
    </source>
</evidence>
<sequence length="224" mass="25092">MASGVSGGITRPMERMFEVDVPDIMDVLDPSFMSDNTHRDGVLAHLRRHILVHLKTQDSSGTALLLQTLTLGSLALGKYSGRETSRTWWSRGLLSAGGHRNKNFPSPNHCSHLMPLLACRLSVARHVTTMPGHQEKPLIFPHTSSPIPKPLLSWMEEADGLYSPFFITEHHENKFNRSKHMGDQTRSDTLYKCTRRRGKHAIYSEPAYTNSASAKHALPSEKLT</sequence>
<evidence type="ECO:0000313" key="1">
    <source>
        <dbReference type="EMBL" id="TNN87772.1"/>
    </source>
</evidence>
<dbReference type="AlphaFoldDB" id="A0A4Z2JES8"/>
<proteinExistence type="predicted"/>
<organism evidence="1 2">
    <name type="scientific">Liparis tanakae</name>
    <name type="common">Tanaka's snailfish</name>
    <dbReference type="NCBI Taxonomy" id="230148"/>
    <lineage>
        <taxon>Eukaryota</taxon>
        <taxon>Metazoa</taxon>
        <taxon>Chordata</taxon>
        <taxon>Craniata</taxon>
        <taxon>Vertebrata</taxon>
        <taxon>Euteleostomi</taxon>
        <taxon>Actinopterygii</taxon>
        <taxon>Neopterygii</taxon>
        <taxon>Teleostei</taxon>
        <taxon>Neoteleostei</taxon>
        <taxon>Acanthomorphata</taxon>
        <taxon>Eupercaria</taxon>
        <taxon>Perciformes</taxon>
        <taxon>Cottioidei</taxon>
        <taxon>Cottales</taxon>
        <taxon>Liparidae</taxon>
        <taxon>Liparis</taxon>
    </lineage>
</organism>
<accession>A0A4Z2JES8</accession>
<keyword evidence="2" id="KW-1185">Reference proteome</keyword>
<reference evidence="1 2" key="1">
    <citation type="submission" date="2019-03" db="EMBL/GenBank/DDBJ databases">
        <title>First draft genome of Liparis tanakae, snailfish: a comprehensive survey of snailfish specific genes.</title>
        <authorList>
            <person name="Kim W."/>
            <person name="Song I."/>
            <person name="Jeong J.-H."/>
            <person name="Kim D."/>
            <person name="Kim S."/>
            <person name="Ryu S."/>
            <person name="Song J.Y."/>
            <person name="Lee S.K."/>
        </authorList>
    </citation>
    <scope>NUCLEOTIDE SEQUENCE [LARGE SCALE GENOMIC DNA]</scope>
    <source>
        <tissue evidence="1">Muscle</tissue>
    </source>
</reference>
<protein>
    <submittedName>
        <fullName evidence="1">Uncharacterized protein</fullName>
    </submittedName>
</protein>
<gene>
    <name evidence="1" type="ORF">EYF80_002119</name>
</gene>
<name>A0A4Z2JES8_9TELE</name>